<evidence type="ECO:0000256" key="1">
    <source>
        <dbReference type="SAM" id="Phobius"/>
    </source>
</evidence>
<dbReference type="EMBL" id="JAGQLK010000075">
    <property type="protein sequence ID" value="MCA9383474.1"/>
    <property type="molecule type" value="Genomic_DNA"/>
</dbReference>
<reference evidence="2" key="1">
    <citation type="submission" date="2020-04" db="EMBL/GenBank/DDBJ databases">
        <authorList>
            <person name="Zhang T."/>
        </authorList>
    </citation>
    <scope>NUCLEOTIDE SEQUENCE</scope>
    <source>
        <strain evidence="2">HKST-UBA14</strain>
    </source>
</reference>
<keyword evidence="1" id="KW-0472">Membrane</keyword>
<gene>
    <name evidence="2" type="ORF">KC909_03850</name>
</gene>
<name>A0A955RJI1_9BACT</name>
<evidence type="ECO:0000313" key="3">
    <source>
        <dbReference type="Proteomes" id="UP000783287"/>
    </source>
</evidence>
<organism evidence="2 3">
    <name type="scientific">Candidatus Dojkabacteria bacterium</name>
    <dbReference type="NCBI Taxonomy" id="2099670"/>
    <lineage>
        <taxon>Bacteria</taxon>
        <taxon>Candidatus Dojkabacteria</taxon>
    </lineage>
</organism>
<comment type="caution">
    <text evidence="2">The sequence shown here is derived from an EMBL/GenBank/DDBJ whole genome shotgun (WGS) entry which is preliminary data.</text>
</comment>
<evidence type="ECO:0000313" key="2">
    <source>
        <dbReference type="EMBL" id="MCA9383474.1"/>
    </source>
</evidence>
<keyword evidence="1" id="KW-1133">Transmembrane helix</keyword>
<feature type="transmembrane region" description="Helical" evidence="1">
    <location>
        <begin position="82"/>
        <end position="101"/>
    </location>
</feature>
<keyword evidence="1" id="KW-0812">Transmembrane</keyword>
<dbReference type="Proteomes" id="UP000783287">
    <property type="component" value="Unassembled WGS sequence"/>
</dbReference>
<dbReference type="AlphaFoldDB" id="A0A955RJI1"/>
<feature type="transmembrane region" description="Helical" evidence="1">
    <location>
        <begin position="116"/>
        <end position="139"/>
    </location>
</feature>
<proteinExistence type="predicted"/>
<feature type="transmembrane region" description="Helical" evidence="1">
    <location>
        <begin position="12"/>
        <end position="32"/>
    </location>
</feature>
<accession>A0A955RJI1</accession>
<feature type="transmembrane region" description="Helical" evidence="1">
    <location>
        <begin position="44"/>
        <end position="70"/>
    </location>
</feature>
<protein>
    <submittedName>
        <fullName evidence="2">Uncharacterized protein</fullName>
    </submittedName>
</protein>
<sequence>MKQRSRKHQSDLYKLLAALFLMLSFIYGYFAYFTLDIVLVYRDFGVNLLAPVTISLFSSVSLLMALKLYVLEKKIWQKCMKVLAVFPLLSAGLSSLLLMQYDFDFTLLSPGVANSMMAYTTVLVIMFVLSFTTLGLLWITRDIFLEKEKNNSHK</sequence>
<reference evidence="2" key="2">
    <citation type="journal article" date="2021" name="Microbiome">
        <title>Successional dynamics and alternative stable states in a saline activated sludge microbial community over 9 years.</title>
        <authorList>
            <person name="Wang Y."/>
            <person name="Ye J."/>
            <person name="Ju F."/>
            <person name="Liu L."/>
            <person name="Boyd J.A."/>
            <person name="Deng Y."/>
            <person name="Parks D.H."/>
            <person name="Jiang X."/>
            <person name="Yin X."/>
            <person name="Woodcroft B.J."/>
            <person name="Tyson G.W."/>
            <person name="Hugenholtz P."/>
            <person name="Polz M.F."/>
            <person name="Zhang T."/>
        </authorList>
    </citation>
    <scope>NUCLEOTIDE SEQUENCE</scope>
    <source>
        <strain evidence="2">HKST-UBA14</strain>
    </source>
</reference>